<accession>A0A5S3PST3</accession>
<protein>
    <recommendedName>
        <fullName evidence="4">Lipocalin-like domain-containing protein</fullName>
    </recommendedName>
</protein>
<evidence type="ECO:0000256" key="1">
    <source>
        <dbReference type="SAM" id="SignalP"/>
    </source>
</evidence>
<dbReference type="AlphaFoldDB" id="A0A5S3PST3"/>
<sequence>MKNSTKRIAGFLLMAFTLMFAPLEIMASSEENDIAVLVKDDLIGGWEYTVAGAPEGYDKGLLMIIKQGDVYKAQVQLSGGAVNGENVVVKGNKITFTVNIEGETVSVALEAKGSKLSGTSTSPSNGTMTITGVKTLSAE</sequence>
<keyword evidence="3" id="KW-1185">Reference proteome</keyword>
<proteinExistence type="predicted"/>
<evidence type="ECO:0008006" key="4">
    <source>
        <dbReference type="Google" id="ProtNLM"/>
    </source>
</evidence>
<gene>
    <name evidence="2" type="ORF">FEE95_00640</name>
</gene>
<keyword evidence="1" id="KW-0732">Signal</keyword>
<dbReference type="OrthoDB" id="1178221at2"/>
<dbReference type="Proteomes" id="UP000310314">
    <property type="component" value="Unassembled WGS sequence"/>
</dbReference>
<dbReference type="EMBL" id="VATY01000001">
    <property type="protein sequence ID" value="TMM57968.1"/>
    <property type="molecule type" value="Genomic_DNA"/>
</dbReference>
<dbReference type="RefSeq" id="WP_138655900.1">
    <property type="nucleotide sequence ID" value="NZ_VATY01000001.1"/>
</dbReference>
<evidence type="ECO:0000313" key="2">
    <source>
        <dbReference type="EMBL" id="TMM57968.1"/>
    </source>
</evidence>
<feature type="chain" id="PRO_5024378904" description="Lipocalin-like domain-containing protein" evidence="1">
    <location>
        <begin position="28"/>
        <end position="139"/>
    </location>
</feature>
<comment type="caution">
    <text evidence="2">The sequence shown here is derived from an EMBL/GenBank/DDBJ whole genome shotgun (WGS) entry which is preliminary data.</text>
</comment>
<evidence type="ECO:0000313" key="3">
    <source>
        <dbReference type="Proteomes" id="UP000310314"/>
    </source>
</evidence>
<organism evidence="2 3">
    <name type="scientific">Maribacter algarum</name>
    <name type="common">ex Zhang et al. 2020</name>
    <dbReference type="NCBI Taxonomy" id="2578118"/>
    <lineage>
        <taxon>Bacteria</taxon>
        <taxon>Pseudomonadati</taxon>
        <taxon>Bacteroidota</taxon>
        <taxon>Flavobacteriia</taxon>
        <taxon>Flavobacteriales</taxon>
        <taxon>Flavobacteriaceae</taxon>
        <taxon>Maribacter</taxon>
    </lineage>
</organism>
<name>A0A5S3PST3_9FLAO</name>
<reference evidence="2 3" key="1">
    <citation type="submission" date="2019-05" db="EMBL/GenBank/DDBJ databases">
        <authorList>
            <person name="Zhang J.-Y."/>
            <person name="Feg X."/>
            <person name="Du Z.-J."/>
        </authorList>
    </citation>
    <scope>NUCLEOTIDE SEQUENCE [LARGE SCALE GENOMIC DNA]</scope>
    <source>
        <strain evidence="2 3">RZ26</strain>
    </source>
</reference>
<feature type="signal peptide" evidence="1">
    <location>
        <begin position="1"/>
        <end position="27"/>
    </location>
</feature>